<dbReference type="InterPro" id="IPR036388">
    <property type="entry name" value="WH-like_DNA-bd_sf"/>
</dbReference>
<dbReference type="InterPro" id="IPR050707">
    <property type="entry name" value="HTH_MetabolicPath_Reg"/>
</dbReference>
<dbReference type="GO" id="GO:0003677">
    <property type="term" value="F:DNA binding"/>
    <property type="evidence" value="ECO:0007669"/>
    <property type="project" value="UniProtKB-KW"/>
</dbReference>
<evidence type="ECO:0000259" key="5">
    <source>
        <dbReference type="PROSITE" id="PS51078"/>
    </source>
</evidence>
<dbReference type="SMART" id="SM00346">
    <property type="entry name" value="HTH_ICLR"/>
    <property type="match status" value="1"/>
</dbReference>
<dbReference type="GO" id="GO:0003700">
    <property type="term" value="F:DNA-binding transcription factor activity"/>
    <property type="evidence" value="ECO:0007669"/>
    <property type="project" value="TreeGrafter"/>
</dbReference>
<evidence type="ECO:0000313" key="7">
    <source>
        <dbReference type="Proteomes" id="UP000203464"/>
    </source>
</evidence>
<keyword evidence="1" id="KW-0805">Transcription regulation</keyword>
<dbReference type="InterPro" id="IPR005471">
    <property type="entry name" value="Tscrpt_reg_IclR_N"/>
</dbReference>
<dbReference type="Gene3D" id="3.30.450.40">
    <property type="match status" value="1"/>
</dbReference>
<proteinExistence type="predicted"/>
<evidence type="ECO:0000256" key="1">
    <source>
        <dbReference type="ARBA" id="ARBA00023015"/>
    </source>
</evidence>
<keyword evidence="3" id="KW-0804">Transcription</keyword>
<dbReference type="Gene3D" id="1.10.10.10">
    <property type="entry name" value="Winged helix-like DNA-binding domain superfamily/Winged helix DNA-binding domain"/>
    <property type="match status" value="1"/>
</dbReference>
<gene>
    <name evidence="6" type="primary">kdgR_3</name>
    <name evidence="6" type="ORF">OCA8868_03197</name>
</gene>
<dbReference type="Pfam" id="PF09339">
    <property type="entry name" value="HTH_IclR"/>
    <property type="match status" value="1"/>
</dbReference>
<evidence type="ECO:0000259" key="4">
    <source>
        <dbReference type="PROSITE" id="PS51077"/>
    </source>
</evidence>
<dbReference type="Proteomes" id="UP000203464">
    <property type="component" value="Unassembled WGS sequence"/>
</dbReference>
<feature type="domain" description="IclR-ED" evidence="5">
    <location>
        <begin position="64"/>
        <end position="245"/>
    </location>
</feature>
<dbReference type="InterPro" id="IPR029016">
    <property type="entry name" value="GAF-like_dom_sf"/>
</dbReference>
<dbReference type="InterPro" id="IPR014757">
    <property type="entry name" value="Tscrpt_reg_IclR_C"/>
</dbReference>
<dbReference type="SUPFAM" id="SSF55781">
    <property type="entry name" value="GAF domain-like"/>
    <property type="match status" value="1"/>
</dbReference>
<keyword evidence="2" id="KW-0238">DNA-binding</keyword>
<dbReference type="EMBL" id="FXYD01000006">
    <property type="protein sequence ID" value="SMX44681.1"/>
    <property type="molecule type" value="Genomic_DNA"/>
</dbReference>
<evidence type="ECO:0000313" key="6">
    <source>
        <dbReference type="EMBL" id="SMX44681.1"/>
    </source>
</evidence>
<dbReference type="PROSITE" id="PS51078">
    <property type="entry name" value="ICLR_ED"/>
    <property type="match status" value="1"/>
</dbReference>
<protein>
    <submittedName>
        <fullName evidence="6">Pectin degradation repressor protein KdgR</fullName>
    </submittedName>
</protein>
<organism evidence="6 7">
    <name type="scientific">Octadecabacter ascidiaceicola</name>
    <dbReference type="NCBI Taxonomy" id="1655543"/>
    <lineage>
        <taxon>Bacteria</taxon>
        <taxon>Pseudomonadati</taxon>
        <taxon>Pseudomonadota</taxon>
        <taxon>Alphaproteobacteria</taxon>
        <taxon>Rhodobacterales</taxon>
        <taxon>Roseobacteraceae</taxon>
        <taxon>Octadecabacter</taxon>
    </lineage>
</organism>
<sequence length="269" mass="28778">MSSVTKALDLLSHFSAARAEIGLSQLCRIAKRDKATTYRHLQALEVAGFVEQNPTSKQYRLGPAVLQLAQTREATVPRKASTERPLFDLTETTGETAHVTVLSGTKMFGLAVCDSPRHGTRAIIDIDVFPLHATASGLCALAFGPKGLMDVALADLTSFTTETATTPSALSNTVDAIRQTGFGRAMRSYETEIEGVSAPLFDQTGQFAGAVSVASVATRFTPALEHTIKEHLMIASRDITHNWGGTIPSHIEGLWAKSLTTPHALDSTS</sequence>
<dbReference type="GO" id="GO:0045892">
    <property type="term" value="P:negative regulation of DNA-templated transcription"/>
    <property type="evidence" value="ECO:0007669"/>
    <property type="project" value="TreeGrafter"/>
</dbReference>
<reference evidence="7" key="1">
    <citation type="submission" date="2017-05" db="EMBL/GenBank/DDBJ databases">
        <authorList>
            <person name="Rodrigo-Torres L."/>
            <person name="Arahal R. D."/>
            <person name="Lucena T."/>
        </authorList>
    </citation>
    <scope>NUCLEOTIDE SEQUENCE [LARGE SCALE GENOMIC DNA]</scope>
    <source>
        <strain evidence="7">CECT 8868</strain>
    </source>
</reference>
<dbReference type="PANTHER" id="PTHR30136:SF8">
    <property type="entry name" value="TRANSCRIPTIONAL REGULATORY PROTEIN"/>
    <property type="match status" value="1"/>
</dbReference>
<accession>A0A238KPX3</accession>
<dbReference type="OrthoDB" id="6811967at2"/>
<dbReference type="RefSeq" id="WP_093997538.1">
    <property type="nucleotide sequence ID" value="NZ_FXYD01000006.1"/>
</dbReference>
<name>A0A238KPX3_9RHOB</name>
<dbReference type="InterPro" id="IPR036390">
    <property type="entry name" value="WH_DNA-bd_sf"/>
</dbReference>
<feature type="domain" description="HTH iclR-type" evidence="4">
    <location>
        <begin position="1"/>
        <end position="63"/>
    </location>
</feature>
<dbReference type="PROSITE" id="PS51077">
    <property type="entry name" value="HTH_ICLR"/>
    <property type="match status" value="1"/>
</dbReference>
<keyword evidence="7" id="KW-1185">Reference proteome</keyword>
<evidence type="ECO:0000256" key="2">
    <source>
        <dbReference type="ARBA" id="ARBA00023125"/>
    </source>
</evidence>
<dbReference type="SUPFAM" id="SSF46785">
    <property type="entry name" value="Winged helix' DNA-binding domain"/>
    <property type="match status" value="1"/>
</dbReference>
<dbReference type="Pfam" id="PF01614">
    <property type="entry name" value="IclR_C"/>
    <property type="match status" value="1"/>
</dbReference>
<evidence type="ECO:0000256" key="3">
    <source>
        <dbReference type="ARBA" id="ARBA00023163"/>
    </source>
</evidence>
<dbReference type="PANTHER" id="PTHR30136">
    <property type="entry name" value="HELIX-TURN-HELIX TRANSCRIPTIONAL REGULATOR, ICLR FAMILY"/>
    <property type="match status" value="1"/>
</dbReference>
<dbReference type="AlphaFoldDB" id="A0A238KPX3"/>